<organism evidence="2 3">
    <name type="scientific">candidate division WWE3 bacterium</name>
    <dbReference type="NCBI Taxonomy" id="2053526"/>
    <lineage>
        <taxon>Bacteria</taxon>
        <taxon>Katanobacteria</taxon>
    </lineage>
</organism>
<accession>A0A928Y6V6</accession>
<dbReference type="InterPro" id="IPR029044">
    <property type="entry name" value="Nucleotide-diphossugar_trans"/>
</dbReference>
<gene>
    <name evidence="2" type="ORF">HS096_03690</name>
</gene>
<proteinExistence type="predicted"/>
<sequence>MAETPKVSFITVCYRTPNLIRVLLKGIERANFSFPFEYFLVDNGQDGTAAMVRERFPWVTVLAPGANVGFARGNNLAFRRAAGTYCMLVNPDLTVFPGQMEALLAFADTHPDIGMAGPRIENPNGTRQETCTRFPTPLTPVCSRTVLGKLPWGRSVIDRYLMRDIPHDEPHDADGLYGSAILIRRSVLEDVGYFDEGFFMYYEDVDLCRRVWERGWRVTYAPVARFVHYHQRESLVRTPLDLFTNRLLRIHIASGVRYFWKYRNTPFPARRIVSERSVESAQTAPTETPSSLS</sequence>
<dbReference type="SUPFAM" id="SSF53448">
    <property type="entry name" value="Nucleotide-diphospho-sugar transferases"/>
    <property type="match status" value="1"/>
</dbReference>
<comment type="caution">
    <text evidence="2">The sequence shown here is derived from an EMBL/GenBank/DDBJ whole genome shotgun (WGS) entry which is preliminary data.</text>
</comment>
<dbReference type="Pfam" id="PF00535">
    <property type="entry name" value="Glycos_transf_2"/>
    <property type="match status" value="1"/>
</dbReference>
<reference evidence="2" key="1">
    <citation type="submission" date="2020-05" db="EMBL/GenBank/DDBJ databases">
        <title>High-Quality Genomes of Partial-Nitritation/Anammox System by Hierarchical Clustering Based Hybrid Assembly.</title>
        <authorList>
            <person name="Liu L."/>
            <person name="Wang Y."/>
            <person name="Che Y."/>
            <person name="Chen Y."/>
            <person name="Xia Y."/>
            <person name="Luo R."/>
            <person name="Cheng S.H."/>
            <person name="Zheng C."/>
            <person name="Zhang T."/>
        </authorList>
    </citation>
    <scope>NUCLEOTIDE SEQUENCE</scope>
    <source>
        <strain evidence="2">H1_PAT1</strain>
    </source>
</reference>
<dbReference type="EMBL" id="JABTTY010000001">
    <property type="protein sequence ID" value="MBE7525461.1"/>
    <property type="molecule type" value="Genomic_DNA"/>
</dbReference>
<name>A0A928Y6V6_UNCKA</name>
<dbReference type="PANTHER" id="PTHR43179:SF7">
    <property type="entry name" value="RHAMNOSYLTRANSFERASE WBBL"/>
    <property type="match status" value="1"/>
</dbReference>
<feature type="domain" description="Glycosyltransferase 2-like" evidence="1">
    <location>
        <begin position="8"/>
        <end position="191"/>
    </location>
</feature>
<evidence type="ECO:0000313" key="3">
    <source>
        <dbReference type="Proteomes" id="UP000710385"/>
    </source>
</evidence>
<dbReference type="CDD" id="cd04186">
    <property type="entry name" value="GT_2_like_c"/>
    <property type="match status" value="1"/>
</dbReference>
<dbReference type="InterPro" id="IPR001173">
    <property type="entry name" value="Glyco_trans_2-like"/>
</dbReference>
<dbReference type="Proteomes" id="UP000710385">
    <property type="component" value="Unassembled WGS sequence"/>
</dbReference>
<dbReference type="Gene3D" id="3.90.550.10">
    <property type="entry name" value="Spore Coat Polysaccharide Biosynthesis Protein SpsA, Chain A"/>
    <property type="match status" value="1"/>
</dbReference>
<dbReference type="AlphaFoldDB" id="A0A928Y6V6"/>
<protein>
    <submittedName>
        <fullName evidence="2">Glycosyltransferase family 2 protein</fullName>
    </submittedName>
</protein>
<evidence type="ECO:0000259" key="1">
    <source>
        <dbReference type="Pfam" id="PF00535"/>
    </source>
</evidence>
<evidence type="ECO:0000313" key="2">
    <source>
        <dbReference type="EMBL" id="MBE7525461.1"/>
    </source>
</evidence>
<dbReference type="PANTHER" id="PTHR43179">
    <property type="entry name" value="RHAMNOSYLTRANSFERASE WBBL"/>
    <property type="match status" value="1"/>
</dbReference>